<dbReference type="Proteomes" id="UP001235840">
    <property type="component" value="Unassembled WGS sequence"/>
</dbReference>
<reference evidence="10 11" key="1">
    <citation type="submission" date="2023-07" db="EMBL/GenBank/DDBJ databases">
        <title>Genomic Encyclopedia of Type Strains, Phase IV (KMG-IV): sequencing the most valuable type-strain genomes for metagenomic binning, comparative biology and taxonomic classification.</title>
        <authorList>
            <person name="Goeker M."/>
        </authorList>
    </citation>
    <scope>NUCLEOTIDE SEQUENCE [LARGE SCALE GENOMIC DNA]</scope>
    <source>
        <strain evidence="10 11">DSM 12751</strain>
    </source>
</reference>
<proteinExistence type="predicted"/>
<feature type="transmembrane region" description="Helical" evidence="7">
    <location>
        <begin position="274"/>
        <end position="297"/>
    </location>
</feature>
<dbReference type="InterPro" id="IPR036640">
    <property type="entry name" value="ABC1_TM_sf"/>
</dbReference>
<dbReference type="PROSITE" id="PS50893">
    <property type="entry name" value="ABC_TRANSPORTER_2"/>
    <property type="match status" value="1"/>
</dbReference>
<dbReference type="InterPro" id="IPR003593">
    <property type="entry name" value="AAA+_ATPase"/>
</dbReference>
<dbReference type="EMBL" id="JAUSTY010000004">
    <property type="protein sequence ID" value="MDQ0165303.1"/>
    <property type="molecule type" value="Genomic_DNA"/>
</dbReference>
<dbReference type="RefSeq" id="WP_307392226.1">
    <property type="nucleotide sequence ID" value="NZ_BAAADK010000045.1"/>
</dbReference>
<comment type="caution">
    <text evidence="10">The sequence shown here is derived from an EMBL/GenBank/DDBJ whole genome shotgun (WGS) entry which is preliminary data.</text>
</comment>
<dbReference type="PROSITE" id="PS50929">
    <property type="entry name" value="ABC_TM1F"/>
    <property type="match status" value="1"/>
</dbReference>
<dbReference type="InterPro" id="IPR017871">
    <property type="entry name" value="ABC_transporter-like_CS"/>
</dbReference>
<keyword evidence="2 7" id="KW-0812">Transmembrane</keyword>
<evidence type="ECO:0000256" key="3">
    <source>
        <dbReference type="ARBA" id="ARBA00022741"/>
    </source>
</evidence>
<comment type="subcellular location">
    <subcellularLocation>
        <location evidence="1">Cell membrane</location>
        <topology evidence="1">Multi-pass membrane protein</topology>
    </subcellularLocation>
</comment>
<evidence type="ECO:0000256" key="6">
    <source>
        <dbReference type="ARBA" id="ARBA00023136"/>
    </source>
</evidence>
<keyword evidence="6 7" id="KW-0472">Membrane</keyword>
<dbReference type="GO" id="GO:0005524">
    <property type="term" value="F:ATP binding"/>
    <property type="evidence" value="ECO:0007669"/>
    <property type="project" value="UniProtKB-KW"/>
</dbReference>
<feature type="transmembrane region" description="Helical" evidence="7">
    <location>
        <begin position="246"/>
        <end position="268"/>
    </location>
</feature>
<feature type="domain" description="ABC transporter" evidence="8">
    <location>
        <begin position="334"/>
        <end position="567"/>
    </location>
</feature>
<gene>
    <name evidence="10" type="ORF">J2S11_001203</name>
</gene>
<keyword evidence="4 10" id="KW-0067">ATP-binding</keyword>
<dbReference type="SMART" id="SM00382">
    <property type="entry name" value="AAA"/>
    <property type="match status" value="1"/>
</dbReference>
<dbReference type="Pfam" id="PF00005">
    <property type="entry name" value="ABC_tran"/>
    <property type="match status" value="1"/>
</dbReference>
<dbReference type="PROSITE" id="PS00211">
    <property type="entry name" value="ABC_TRANSPORTER_1"/>
    <property type="match status" value="1"/>
</dbReference>
<feature type="domain" description="ABC transmembrane type-1" evidence="9">
    <location>
        <begin position="22"/>
        <end position="303"/>
    </location>
</feature>
<dbReference type="PANTHER" id="PTHR24221">
    <property type="entry name" value="ATP-BINDING CASSETTE SUB-FAMILY B"/>
    <property type="match status" value="1"/>
</dbReference>
<evidence type="ECO:0000256" key="5">
    <source>
        <dbReference type="ARBA" id="ARBA00022989"/>
    </source>
</evidence>
<sequence length="588" mass="66515">MLKFIGRMLTLSGSFSGRIKRAFVISFLESLFSNVPIFVVLYLLSKMLEQTLTATDAWLSFIVMAAALFIRILLRRLFLTWQSGTAYEICARERIEIGDRLKRFPMSHFKEGSIGNISSVISNDLLFIEEHGMNAMDKVINGYLSLAIGCIILMVLDWRIGLFTLLLSIGGLFSLSKLQGVGRIQSRIRQAQQAKLTSSVLEYVRGIAIIKSLNMTARKAKTLKDAIQSTRDHAIQFEETFSPPTIYFKTWFSVAIALTIFLASWFYLEGSNPLSLVLVLVIYVFYLFIPVQALAALTGHIRLMEAGLDRYEKLKETPIQDADSQQLKLDHYDITFNKVHFSYDEQTTLRDVSFQVPERSKTALVGMSGSGKTTIANLIVRFWDVQEGEVKIGGVNVKKMTNESLLHHISMVFQKVYLFQDTIYNNIKFGNPAATKEEIIRAARKARCHDFIMSLEQGYDTIVGEAGATLSGGEKQRISIARAILKDAPIILLDEATANVDPDNEHYIQQAIDELVKQKTVLVIAHRLSTIKSADQILVMDHGKLVQKGKHDELIGQEGIYKELWHRRLNARSWKITSREVNEKLSYL</sequence>
<keyword evidence="5 7" id="KW-1133">Transmembrane helix</keyword>
<evidence type="ECO:0000256" key="2">
    <source>
        <dbReference type="ARBA" id="ARBA00022692"/>
    </source>
</evidence>
<feature type="transmembrane region" description="Helical" evidence="7">
    <location>
        <begin position="139"/>
        <end position="156"/>
    </location>
</feature>
<dbReference type="InterPro" id="IPR011527">
    <property type="entry name" value="ABC1_TM_dom"/>
</dbReference>
<dbReference type="Pfam" id="PF00664">
    <property type="entry name" value="ABC_membrane"/>
    <property type="match status" value="1"/>
</dbReference>
<evidence type="ECO:0000256" key="1">
    <source>
        <dbReference type="ARBA" id="ARBA00004651"/>
    </source>
</evidence>
<keyword evidence="11" id="KW-1185">Reference proteome</keyword>
<keyword evidence="3" id="KW-0547">Nucleotide-binding</keyword>
<dbReference type="SUPFAM" id="SSF52540">
    <property type="entry name" value="P-loop containing nucleoside triphosphate hydrolases"/>
    <property type="match status" value="1"/>
</dbReference>
<dbReference type="InterPro" id="IPR039421">
    <property type="entry name" value="Type_1_exporter"/>
</dbReference>
<evidence type="ECO:0000256" key="7">
    <source>
        <dbReference type="SAM" id="Phobius"/>
    </source>
</evidence>
<evidence type="ECO:0000313" key="11">
    <source>
        <dbReference type="Proteomes" id="UP001235840"/>
    </source>
</evidence>
<dbReference type="PANTHER" id="PTHR24221:SF397">
    <property type="entry name" value="ABC TRANSPORTER, ATP-BINDING TRANSMEMBRANE PROTEIN"/>
    <property type="match status" value="1"/>
</dbReference>
<dbReference type="Gene3D" id="1.20.1560.10">
    <property type="entry name" value="ABC transporter type 1, transmembrane domain"/>
    <property type="match status" value="1"/>
</dbReference>
<evidence type="ECO:0000259" key="8">
    <source>
        <dbReference type="PROSITE" id="PS50893"/>
    </source>
</evidence>
<dbReference type="InterPro" id="IPR027417">
    <property type="entry name" value="P-loop_NTPase"/>
</dbReference>
<evidence type="ECO:0000256" key="4">
    <source>
        <dbReference type="ARBA" id="ARBA00022840"/>
    </source>
</evidence>
<dbReference type="Gene3D" id="3.40.50.300">
    <property type="entry name" value="P-loop containing nucleotide triphosphate hydrolases"/>
    <property type="match status" value="1"/>
</dbReference>
<accession>A0ABT9VWF0</accession>
<protein>
    <submittedName>
        <fullName evidence="10">ATP-binding cassette subfamily B protein</fullName>
    </submittedName>
</protein>
<evidence type="ECO:0000259" key="9">
    <source>
        <dbReference type="PROSITE" id="PS50929"/>
    </source>
</evidence>
<dbReference type="InterPro" id="IPR003439">
    <property type="entry name" value="ABC_transporter-like_ATP-bd"/>
</dbReference>
<organism evidence="10 11">
    <name type="scientific">Caldalkalibacillus horti</name>
    <dbReference type="NCBI Taxonomy" id="77523"/>
    <lineage>
        <taxon>Bacteria</taxon>
        <taxon>Bacillati</taxon>
        <taxon>Bacillota</taxon>
        <taxon>Bacilli</taxon>
        <taxon>Bacillales</taxon>
        <taxon>Bacillaceae</taxon>
        <taxon>Caldalkalibacillus</taxon>
    </lineage>
</organism>
<name>A0ABT9VWF0_9BACI</name>
<dbReference type="SUPFAM" id="SSF90123">
    <property type="entry name" value="ABC transporter transmembrane region"/>
    <property type="match status" value="1"/>
</dbReference>
<evidence type="ECO:0000313" key="10">
    <source>
        <dbReference type="EMBL" id="MDQ0165303.1"/>
    </source>
</evidence>
<feature type="transmembrane region" description="Helical" evidence="7">
    <location>
        <begin position="21"/>
        <end position="45"/>
    </location>
</feature>
<feature type="transmembrane region" description="Helical" evidence="7">
    <location>
        <begin position="57"/>
        <end position="74"/>
    </location>
</feature>